<evidence type="ECO:0000313" key="1">
    <source>
        <dbReference type="EMBL" id="SHN73396.1"/>
    </source>
</evidence>
<dbReference type="OrthoDB" id="9152901at2"/>
<accession>A0A1M7TRT9</accession>
<dbReference type="RefSeq" id="WP_072698062.1">
    <property type="nucleotide sequence ID" value="NZ_FRDI01000024.1"/>
</dbReference>
<gene>
    <name evidence="1" type="ORF">SAMN02745728_02409</name>
</gene>
<keyword evidence="2" id="KW-1185">Reference proteome</keyword>
<dbReference type="Pfam" id="PF21983">
    <property type="entry name" value="NikA-like"/>
    <property type="match status" value="1"/>
</dbReference>
<dbReference type="Proteomes" id="UP000186469">
    <property type="component" value="Unassembled WGS sequence"/>
</dbReference>
<proteinExistence type="predicted"/>
<protein>
    <submittedName>
        <fullName evidence="1">Uncharacterized protein</fullName>
    </submittedName>
</protein>
<reference evidence="1 2" key="1">
    <citation type="submission" date="2016-12" db="EMBL/GenBank/DDBJ databases">
        <authorList>
            <person name="Song W.-J."/>
            <person name="Kurnit D.M."/>
        </authorList>
    </citation>
    <scope>NUCLEOTIDE SEQUENCE [LARGE SCALE GENOMIC DNA]</scope>
    <source>
        <strain evidence="1 2">DSM 11393</strain>
    </source>
</reference>
<dbReference type="AlphaFoldDB" id="A0A1M7TRT9"/>
<evidence type="ECO:0000313" key="2">
    <source>
        <dbReference type="Proteomes" id="UP000186469"/>
    </source>
</evidence>
<organism evidence="1 2">
    <name type="scientific">Desulfovibrio litoralis DSM 11393</name>
    <dbReference type="NCBI Taxonomy" id="1121455"/>
    <lineage>
        <taxon>Bacteria</taxon>
        <taxon>Pseudomonadati</taxon>
        <taxon>Thermodesulfobacteriota</taxon>
        <taxon>Desulfovibrionia</taxon>
        <taxon>Desulfovibrionales</taxon>
        <taxon>Desulfovibrionaceae</taxon>
        <taxon>Desulfovibrio</taxon>
    </lineage>
</organism>
<sequence>MKIIHTQKNAGAKYPVPAHTRFSPEEFEKVQASAQKANMSICSYLRHKALGLPIKSKVENYNLSQAINFLSQVSGLIKNLFVEGESRNLVPLSMVEDVADAIRRISSTKNIPTQALEHLDAIGKEVILAHKNQQLDASMVEKWRHAIKQVGIV</sequence>
<dbReference type="InterPro" id="IPR053842">
    <property type="entry name" value="NikA-like"/>
</dbReference>
<dbReference type="EMBL" id="FRDI01000024">
    <property type="protein sequence ID" value="SHN73396.1"/>
    <property type="molecule type" value="Genomic_DNA"/>
</dbReference>
<name>A0A1M7TRT9_9BACT</name>